<keyword evidence="3" id="KW-1185">Reference proteome</keyword>
<evidence type="ECO:0000313" key="2">
    <source>
        <dbReference type="EMBL" id="WIM69531.1"/>
    </source>
</evidence>
<feature type="transmembrane region" description="Helical" evidence="1">
    <location>
        <begin position="6"/>
        <end position="26"/>
    </location>
</feature>
<dbReference type="Pfam" id="PF10739">
    <property type="entry name" value="DUF2550"/>
    <property type="match status" value="1"/>
</dbReference>
<protein>
    <submittedName>
        <fullName evidence="2">DUF2550 domain-containing protein</fullName>
    </submittedName>
</protein>
<evidence type="ECO:0000256" key="1">
    <source>
        <dbReference type="SAM" id="Phobius"/>
    </source>
</evidence>
<sequence>MDLINWVILVLIILAIALAVWRFLTLRPRGTSVVMRRLPASGTHGWRHGTVRYDNGNLEYYKLRSLSPRADLVISRGDLVFHETRPMSDREAAFMSPGLTVASISDAHTDYEIALDRRGLMALTAWVESAPDARQERVDIKRLRERITRGRNGR</sequence>
<proteinExistence type="predicted"/>
<reference evidence="2 3" key="1">
    <citation type="submission" date="2023-05" db="EMBL/GenBank/DDBJ databases">
        <title>Corynebacterium suedekumii sp. nov. and Corynebacterium breve sp. nov. isolated from raw cow's milk.</title>
        <authorList>
            <person name="Baer M.K."/>
            <person name="Mehl L."/>
            <person name="Hellmuth R."/>
            <person name="Marke G."/>
            <person name="Lipski A."/>
        </authorList>
    </citation>
    <scope>NUCLEOTIDE SEQUENCE [LARGE SCALE GENOMIC DNA]</scope>
    <source>
        <strain evidence="2 3">LM112</strain>
    </source>
</reference>
<organism evidence="2 3">
    <name type="scientific">Corynebacterium suedekumii</name>
    <dbReference type="NCBI Taxonomy" id="3049801"/>
    <lineage>
        <taxon>Bacteria</taxon>
        <taxon>Bacillati</taxon>
        <taxon>Actinomycetota</taxon>
        <taxon>Actinomycetes</taxon>
        <taxon>Mycobacteriales</taxon>
        <taxon>Corynebacteriaceae</taxon>
        <taxon>Corynebacterium</taxon>
    </lineage>
</organism>
<keyword evidence="1" id="KW-0812">Transmembrane</keyword>
<dbReference type="EMBL" id="CP126970">
    <property type="protein sequence ID" value="WIM69531.1"/>
    <property type="molecule type" value="Genomic_DNA"/>
</dbReference>
<accession>A0ABY8VKL6</accession>
<name>A0ABY8VKL6_9CORY</name>
<keyword evidence="1" id="KW-1133">Transmembrane helix</keyword>
<evidence type="ECO:0000313" key="3">
    <source>
        <dbReference type="Proteomes" id="UP001238805"/>
    </source>
</evidence>
<gene>
    <name evidence="2" type="ORF">QP029_09775</name>
</gene>
<keyword evidence="1" id="KW-0472">Membrane</keyword>
<dbReference type="Proteomes" id="UP001238805">
    <property type="component" value="Chromosome"/>
</dbReference>
<dbReference type="InterPro" id="IPR019675">
    <property type="entry name" value="DUF2550"/>
</dbReference>
<dbReference type="RefSeq" id="WP_284874125.1">
    <property type="nucleotide sequence ID" value="NZ_CP126970.1"/>
</dbReference>